<keyword evidence="2" id="KW-0812">Transmembrane</keyword>
<keyword evidence="2" id="KW-1133">Transmembrane helix</keyword>
<proteinExistence type="predicted"/>
<feature type="region of interest" description="Disordered" evidence="1">
    <location>
        <begin position="74"/>
        <end position="109"/>
    </location>
</feature>
<accession>A0A0E0NCM1</accession>
<dbReference type="OMA" id="HITLYAV"/>
<feature type="compositionally biased region" description="Low complexity" evidence="1">
    <location>
        <begin position="87"/>
        <end position="97"/>
    </location>
</feature>
<dbReference type="Gramene" id="ORUFI02G11180.1">
    <property type="protein sequence ID" value="ORUFI02G11180.1"/>
    <property type="gene ID" value="ORUFI02G11180"/>
</dbReference>
<reference evidence="3" key="2">
    <citation type="submission" date="2015-06" db="UniProtKB">
        <authorList>
            <consortium name="EnsemblPlants"/>
        </authorList>
    </citation>
    <scope>IDENTIFICATION</scope>
</reference>
<dbReference type="EnsemblPlants" id="ORUFI02G11180.1">
    <property type="protein sequence ID" value="ORUFI02G11180.1"/>
    <property type="gene ID" value="ORUFI02G11180"/>
</dbReference>
<keyword evidence="2" id="KW-0472">Membrane</keyword>
<keyword evidence="4" id="KW-1185">Reference proteome</keyword>
<dbReference type="Proteomes" id="UP000008022">
    <property type="component" value="Unassembled WGS sequence"/>
</dbReference>
<organism evidence="3 4">
    <name type="scientific">Oryza rufipogon</name>
    <name type="common">Brownbeard rice</name>
    <name type="synonym">Asian wild rice</name>
    <dbReference type="NCBI Taxonomy" id="4529"/>
    <lineage>
        <taxon>Eukaryota</taxon>
        <taxon>Viridiplantae</taxon>
        <taxon>Streptophyta</taxon>
        <taxon>Embryophyta</taxon>
        <taxon>Tracheophyta</taxon>
        <taxon>Spermatophyta</taxon>
        <taxon>Magnoliopsida</taxon>
        <taxon>Liliopsida</taxon>
        <taxon>Poales</taxon>
        <taxon>Poaceae</taxon>
        <taxon>BOP clade</taxon>
        <taxon>Oryzoideae</taxon>
        <taxon>Oryzeae</taxon>
        <taxon>Oryzinae</taxon>
        <taxon>Oryza</taxon>
    </lineage>
</organism>
<dbReference type="AlphaFoldDB" id="A0A0E0NCM1"/>
<evidence type="ECO:0000313" key="4">
    <source>
        <dbReference type="Proteomes" id="UP000008022"/>
    </source>
</evidence>
<evidence type="ECO:0000256" key="1">
    <source>
        <dbReference type="SAM" id="MobiDB-lite"/>
    </source>
</evidence>
<evidence type="ECO:0000313" key="3">
    <source>
        <dbReference type="EnsemblPlants" id="ORUFI02G11180.1"/>
    </source>
</evidence>
<name>A0A0E0NCM1_ORYRU</name>
<feature type="transmembrane region" description="Helical" evidence="2">
    <location>
        <begin position="51"/>
        <end position="70"/>
    </location>
</feature>
<dbReference type="HOGENOM" id="CLU_1952345_0_0_1"/>
<protein>
    <submittedName>
        <fullName evidence="3">Uncharacterized protein</fullName>
    </submittedName>
</protein>
<reference evidence="4" key="1">
    <citation type="submission" date="2013-06" db="EMBL/GenBank/DDBJ databases">
        <authorList>
            <person name="Zhao Q."/>
        </authorList>
    </citation>
    <scope>NUCLEOTIDE SEQUENCE</scope>
    <source>
        <strain evidence="4">cv. W1943</strain>
    </source>
</reference>
<evidence type="ECO:0000256" key="2">
    <source>
        <dbReference type="SAM" id="Phobius"/>
    </source>
</evidence>
<sequence length="129" mass="13726">MVDEGGGEDEMIQATTAGQAAQSLHTHITLYAVLSVTSAHLGYLDLLGAGMHTRGGLLLLLLLTCILHACKKQEKESRNQNETSMQASAPSSPPSFADQVAGKNCNGNGAITHRIRLKRWGKRRGGNSS</sequence>